<dbReference type="InterPro" id="IPR003607">
    <property type="entry name" value="HD/PDEase_dom"/>
</dbReference>
<dbReference type="Pfam" id="PF00072">
    <property type="entry name" value="Response_reg"/>
    <property type="match status" value="1"/>
</dbReference>
<dbReference type="SUPFAM" id="SSF52172">
    <property type="entry name" value="CheY-like"/>
    <property type="match status" value="1"/>
</dbReference>
<feature type="domain" description="HD-GYP" evidence="4">
    <location>
        <begin position="162"/>
        <end position="359"/>
    </location>
</feature>
<dbReference type="InterPro" id="IPR037522">
    <property type="entry name" value="HD_GYP_dom"/>
</dbReference>
<feature type="modified residue" description="4-aspartylphosphate" evidence="1">
    <location>
        <position position="68"/>
    </location>
</feature>
<reference evidence="5 6" key="2">
    <citation type="submission" date="2016-03" db="EMBL/GenBank/DDBJ databases">
        <title>New uncultured bacterium of the family Gallionellaceae from acid mine drainage: description and reconstruction of genome based on metagenomic analysis of microbial community.</title>
        <authorList>
            <person name="Kadnikov V."/>
            <person name="Ivasenko D."/>
            <person name="Beletsky A."/>
            <person name="Mardanov A."/>
            <person name="Danilova E."/>
            <person name="Pimenov N."/>
            <person name="Karnachuk O."/>
            <person name="Ravin N."/>
        </authorList>
    </citation>
    <scope>NUCLEOTIDE SEQUENCE [LARGE SCALE GENOMIC DNA]</scope>
    <source>
        <strain evidence="5">ShG14-8</strain>
    </source>
</reference>
<evidence type="ECO:0000259" key="2">
    <source>
        <dbReference type="PROSITE" id="PS50110"/>
    </source>
</evidence>
<dbReference type="SUPFAM" id="SSF109604">
    <property type="entry name" value="HD-domain/PDEase-like"/>
    <property type="match status" value="1"/>
</dbReference>
<feature type="domain" description="HD" evidence="3">
    <location>
        <begin position="184"/>
        <end position="308"/>
    </location>
</feature>
<evidence type="ECO:0000256" key="1">
    <source>
        <dbReference type="PROSITE-ProRule" id="PRU00169"/>
    </source>
</evidence>
<dbReference type="Pfam" id="PF13487">
    <property type="entry name" value="HD_5"/>
    <property type="match status" value="1"/>
</dbReference>
<evidence type="ECO:0000313" key="5">
    <source>
        <dbReference type="EMBL" id="KXS31992.1"/>
    </source>
</evidence>
<dbReference type="InterPro" id="IPR006674">
    <property type="entry name" value="HD_domain"/>
</dbReference>
<organism evidence="5 6">
    <name type="scientific">Candidatus Gallionella acididurans</name>
    <dbReference type="NCBI Taxonomy" id="1796491"/>
    <lineage>
        <taxon>Bacteria</taxon>
        <taxon>Pseudomonadati</taxon>
        <taxon>Pseudomonadota</taxon>
        <taxon>Betaproteobacteria</taxon>
        <taxon>Nitrosomonadales</taxon>
        <taxon>Gallionellaceae</taxon>
        <taxon>Gallionella</taxon>
    </lineage>
</organism>
<comment type="caution">
    <text evidence="5">The sequence shown here is derived from an EMBL/GenBank/DDBJ whole genome shotgun (WGS) entry which is preliminary data.</text>
</comment>
<sequence length="364" mass="41212">MPFELIEDSFENTPTPLVVIIDDEFTSRVILEKIVQGVQRNIFVKAFADAITALAWIKENPPDLIIIDYLMSGMTGLEALQQMKNMYALEGVPIVIVTASEDRDIKYQALESGATDFITKPIDPYECRVRCRNMLNLRRQQKILLSHSHFLEQRVAEATRQIRTREQETLFRLAKAGEYRDEETGNHILRMAKYSRLIAEHLGLDQDNCDLIELAAPMHDIGKIGIPDHILQKPGALNPDELAIMRTHPLIGFKILQDSPSKYLMLGATIALSHHEKYDGSGYPHGTKGVDIALEARIVAVADVYDALTSNRPYKKAWSNEDSLAYLTSNIGKHFDPACVDAFIAKYSEVLIIQRQLQDIYPEY</sequence>
<proteinExistence type="predicted"/>
<dbReference type="Gene3D" id="1.10.3210.10">
    <property type="entry name" value="Hypothetical protein af1432"/>
    <property type="match status" value="1"/>
</dbReference>
<dbReference type="PANTHER" id="PTHR45228:SF1">
    <property type="entry name" value="CYCLIC DI-GMP PHOSPHODIESTERASE TM_0186"/>
    <property type="match status" value="1"/>
</dbReference>
<dbReference type="PROSITE" id="PS51832">
    <property type="entry name" value="HD_GYP"/>
    <property type="match status" value="1"/>
</dbReference>
<dbReference type="CDD" id="cd17551">
    <property type="entry name" value="REC_RpfG-like"/>
    <property type="match status" value="1"/>
</dbReference>
<dbReference type="CDD" id="cd00077">
    <property type="entry name" value="HDc"/>
    <property type="match status" value="1"/>
</dbReference>
<dbReference type="PROSITE" id="PS50110">
    <property type="entry name" value="RESPONSE_REGULATORY"/>
    <property type="match status" value="1"/>
</dbReference>
<dbReference type="InterPro" id="IPR052020">
    <property type="entry name" value="Cyclic_di-GMP/3'3'-cGAMP_PDE"/>
</dbReference>
<keyword evidence="1" id="KW-0597">Phosphoprotein</keyword>
<evidence type="ECO:0000259" key="3">
    <source>
        <dbReference type="PROSITE" id="PS51831"/>
    </source>
</evidence>
<dbReference type="EMBL" id="LSLI01000047">
    <property type="protein sequence ID" value="KXS31992.1"/>
    <property type="molecule type" value="Genomic_DNA"/>
</dbReference>
<dbReference type="Proteomes" id="UP000070578">
    <property type="component" value="Unassembled WGS sequence"/>
</dbReference>
<dbReference type="Gene3D" id="3.40.50.2300">
    <property type="match status" value="1"/>
</dbReference>
<evidence type="ECO:0000259" key="4">
    <source>
        <dbReference type="PROSITE" id="PS51832"/>
    </source>
</evidence>
<dbReference type="PANTHER" id="PTHR45228">
    <property type="entry name" value="CYCLIC DI-GMP PHOSPHODIESTERASE TM_0186-RELATED"/>
    <property type="match status" value="1"/>
</dbReference>
<evidence type="ECO:0000313" key="6">
    <source>
        <dbReference type="Proteomes" id="UP000070578"/>
    </source>
</evidence>
<dbReference type="SMART" id="SM00448">
    <property type="entry name" value="REC"/>
    <property type="match status" value="1"/>
</dbReference>
<accession>A0A139BSN3</accession>
<dbReference type="InterPro" id="IPR011006">
    <property type="entry name" value="CheY-like_superfamily"/>
</dbReference>
<dbReference type="SMART" id="SM00471">
    <property type="entry name" value="HDc"/>
    <property type="match status" value="1"/>
</dbReference>
<dbReference type="InterPro" id="IPR001789">
    <property type="entry name" value="Sig_transdc_resp-reg_receiver"/>
</dbReference>
<feature type="domain" description="Response regulatory" evidence="2">
    <location>
        <begin position="17"/>
        <end position="135"/>
    </location>
</feature>
<gene>
    <name evidence="5" type="ORF">AWT59_1904</name>
</gene>
<dbReference type="AlphaFoldDB" id="A0A139BSN3"/>
<dbReference type="PATRIC" id="fig|1796491.3.peg.2078"/>
<dbReference type="GO" id="GO:0000160">
    <property type="term" value="P:phosphorelay signal transduction system"/>
    <property type="evidence" value="ECO:0007669"/>
    <property type="project" value="InterPro"/>
</dbReference>
<reference evidence="5 6" key="1">
    <citation type="submission" date="2016-02" db="EMBL/GenBank/DDBJ databases">
        <authorList>
            <person name="Wen L."/>
            <person name="He K."/>
            <person name="Yang H."/>
        </authorList>
    </citation>
    <scope>NUCLEOTIDE SEQUENCE [LARGE SCALE GENOMIC DNA]</scope>
    <source>
        <strain evidence="5">ShG14-8</strain>
    </source>
</reference>
<dbReference type="GO" id="GO:0008081">
    <property type="term" value="F:phosphoric diester hydrolase activity"/>
    <property type="evidence" value="ECO:0007669"/>
    <property type="project" value="UniProtKB-ARBA"/>
</dbReference>
<name>A0A139BSN3_9PROT</name>
<protein>
    <submittedName>
        <fullName evidence="5">Response regulator receiver modulated metal dependent phosphohydrolase</fullName>
    </submittedName>
</protein>
<dbReference type="PROSITE" id="PS51831">
    <property type="entry name" value="HD"/>
    <property type="match status" value="1"/>
</dbReference>
<keyword evidence="5" id="KW-0378">Hydrolase</keyword>